<accession>A0A9J8C8Z5</accession>
<organism evidence="2 3">
    <name type="scientific">Cyprinus carpio carpio</name>
    <dbReference type="NCBI Taxonomy" id="630221"/>
    <lineage>
        <taxon>Eukaryota</taxon>
        <taxon>Metazoa</taxon>
        <taxon>Chordata</taxon>
        <taxon>Craniata</taxon>
        <taxon>Vertebrata</taxon>
        <taxon>Euteleostomi</taxon>
        <taxon>Actinopterygii</taxon>
        <taxon>Neopterygii</taxon>
        <taxon>Teleostei</taxon>
        <taxon>Ostariophysi</taxon>
        <taxon>Cypriniformes</taxon>
        <taxon>Cyprinidae</taxon>
        <taxon>Cyprininae</taxon>
        <taxon>Cyprinus</taxon>
    </lineage>
</organism>
<evidence type="ECO:0000313" key="2">
    <source>
        <dbReference type="Ensembl" id="ENSCCRP00000161795.1"/>
    </source>
</evidence>
<dbReference type="Ensembl" id="ENSCCRT00000153716.1">
    <property type="protein sequence ID" value="ENSCCRP00000099216.1"/>
    <property type="gene ID" value="ENSCCRG00000074464.1"/>
</dbReference>
<evidence type="ECO:0000313" key="3">
    <source>
        <dbReference type="Proteomes" id="UP001108240"/>
    </source>
</evidence>
<dbReference type="GeneTree" id="ENSGT01120000271821"/>
<dbReference type="AlphaFoldDB" id="A0A9J8C8Z5"/>
<dbReference type="Pfam" id="PF00078">
    <property type="entry name" value="RVT_1"/>
    <property type="match status" value="1"/>
</dbReference>
<dbReference type="PROSITE" id="PS50878">
    <property type="entry name" value="RT_POL"/>
    <property type="match status" value="1"/>
</dbReference>
<dbReference type="Proteomes" id="UP001108240">
    <property type="component" value="Unplaced"/>
</dbReference>
<keyword evidence="3" id="KW-1185">Reference proteome</keyword>
<dbReference type="InterPro" id="IPR043502">
    <property type="entry name" value="DNA/RNA_pol_sf"/>
</dbReference>
<feature type="domain" description="Reverse transcriptase" evidence="1">
    <location>
        <begin position="359"/>
        <end position="605"/>
    </location>
</feature>
<dbReference type="PANTHER" id="PTHR47510:SF3">
    <property type="entry name" value="ENDO_EXONUCLEASE_PHOSPHATASE DOMAIN-CONTAINING PROTEIN"/>
    <property type="match status" value="1"/>
</dbReference>
<proteinExistence type="predicted"/>
<dbReference type="Ensembl" id="ENSCCRT00000171457.1">
    <property type="protein sequence ID" value="ENSCCRP00000126338.1"/>
    <property type="gene ID" value="ENSCCRG00000074464.1"/>
</dbReference>
<dbReference type="SUPFAM" id="SSF56219">
    <property type="entry name" value="DNase I-like"/>
    <property type="match status" value="1"/>
</dbReference>
<reference evidence="2" key="1">
    <citation type="submission" date="2025-05" db="UniProtKB">
        <authorList>
            <consortium name="Ensembl"/>
        </authorList>
    </citation>
    <scope>IDENTIFICATION</scope>
</reference>
<dbReference type="InterPro" id="IPR036691">
    <property type="entry name" value="Endo/exonu/phosph_ase_sf"/>
</dbReference>
<dbReference type="Ensembl" id="ENSCCRT00000161024.1">
    <property type="protein sequence ID" value="ENSCCRP00000161795.1"/>
    <property type="gene ID" value="ENSCCRG00000074464.1"/>
</dbReference>
<dbReference type="InterPro" id="IPR000477">
    <property type="entry name" value="RT_dom"/>
</dbReference>
<dbReference type="SUPFAM" id="SSF56672">
    <property type="entry name" value="DNA/RNA polymerases"/>
    <property type="match status" value="1"/>
</dbReference>
<dbReference type="PANTHER" id="PTHR47510">
    <property type="entry name" value="REVERSE TRANSCRIPTASE DOMAIN-CONTAINING PROTEIN"/>
    <property type="match status" value="1"/>
</dbReference>
<sequence length="611" mass="68415">MTIKCQPYYLLRELTAVFIVVVYIPLSPKANEALAELHENIVSLQNKYPDASYVIAGDFNHVNLTDIIPRFYQHVTIATRGNNNLDRVYTNRRGAYRAFPLPNLGLSDHISVMLAPSYSPVVKTMKPIQKSITVWPSNAASVLQHCFESTGWQVFREAATDAGEVDLEEYASSVTCYISKCVDDVTTTRTITIHPNQKPWLTAEVRSLLRARDSALRKGDTEVLQVARRNLSTGIKRAKADYALKIQGHFSTNDPQRMWAGIKSITDHKRGDTECSRDPSLPDALNTFYARFEASNSTPSTRLTVPPGEQPPSVTTEDVRRVLQRVKPRKAAGPDNIPGRVLKDCASQLSEVLTDIFNISLSKAVVPSCFRSATITPVPKTNIVSCLNDYRPVALTPIVMKCFERLVMTQISEKIDASTDQNQYAYRKNRSTADAVSSVLHVALTHLDSKDTYVRLLFMDFSSAFNTIIPQTLIHKLEILGLSHSLCNWVLDFLTNRKQSVKIHNTFSSTIVLNTGSPQGCVLSPMLYTLLTYDCSARHPSNHVVKFADDTVVMGLISQNDESAYRSEVEQMVAWCKDNNLCINVEKTKEIIVLTGPQYLISFQIMYHALE</sequence>
<dbReference type="OMA" id="CASANNF"/>
<evidence type="ECO:0000259" key="1">
    <source>
        <dbReference type="PROSITE" id="PS50878"/>
    </source>
</evidence>
<dbReference type="CDD" id="cd01650">
    <property type="entry name" value="RT_nLTR_like"/>
    <property type="match status" value="1"/>
</dbReference>
<name>A0A9J8C8Z5_CYPCA</name>
<protein>
    <recommendedName>
        <fullName evidence="1">Reverse transcriptase domain-containing protein</fullName>
    </recommendedName>
</protein>
<dbReference type="Ensembl" id="ENSCCRT00000158171.1">
    <property type="protein sequence ID" value="ENSCCRP00000154929.1"/>
    <property type="gene ID" value="ENSCCRG00000074464.1"/>
</dbReference>